<dbReference type="AlphaFoldDB" id="A0ABD3SEV1"/>
<dbReference type="InterPro" id="IPR001214">
    <property type="entry name" value="SET_dom"/>
</dbReference>
<accession>A0ABD3SEV1</accession>
<comment type="caution">
    <text evidence="2">The sequence shown here is derived from an EMBL/GenBank/DDBJ whole genome shotgun (WGS) entry which is preliminary data.</text>
</comment>
<dbReference type="Gene3D" id="2.170.270.10">
    <property type="entry name" value="SET domain"/>
    <property type="match status" value="1"/>
</dbReference>
<dbReference type="PROSITE" id="PS50280">
    <property type="entry name" value="SET"/>
    <property type="match status" value="1"/>
</dbReference>
<protein>
    <recommendedName>
        <fullName evidence="1">SET domain-containing protein</fullName>
    </recommendedName>
</protein>
<sequence length="275" mass="30705">MSGATIVTSVLHGLIVSAGLVSCGMIGYSLGLTAVVADISSLASDHRPPRQRESKMPIARHSGTMRWSKTPDNWERMTFGDLRDYYECRAHARDQTKTLPTLEDWMFLKRQYRELVDARPVILNSPVMPTEGYSFGADDAVAPPPYYADRSEGKGRGLFASRLIRKGELVHDGPRSNVMFPDAMAFRRLVVSLPRKTACDITEWAWTQRLPTGGRMNVFVDLNIAALMNSSDEPSIAPRNSADTRMYAMRDIKEGEEIVYDYSVYSTNWSAVGLG</sequence>
<evidence type="ECO:0000313" key="3">
    <source>
        <dbReference type="Proteomes" id="UP001530377"/>
    </source>
</evidence>
<evidence type="ECO:0000313" key="2">
    <source>
        <dbReference type="EMBL" id="KAL3822972.1"/>
    </source>
</evidence>
<dbReference type="SUPFAM" id="SSF82199">
    <property type="entry name" value="SET domain"/>
    <property type="match status" value="1"/>
</dbReference>
<evidence type="ECO:0000259" key="1">
    <source>
        <dbReference type="PROSITE" id="PS50280"/>
    </source>
</evidence>
<proteinExistence type="predicted"/>
<dbReference type="InterPro" id="IPR046341">
    <property type="entry name" value="SET_dom_sf"/>
</dbReference>
<dbReference type="Pfam" id="PF00856">
    <property type="entry name" value="SET"/>
    <property type="match status" value="1"/>
</dbReference>
<keyword evidence="3" id="KW-1185">Reference proteome</keyword>
<reference evidence="2 3" key="1">
    <citation type="submission" date="2024-10" db="EMBL/GenBank/DDBJ databases">
        <title>Updated reference genomes for cyclostephanoid diatoms.</title>
        <authorList>
            <person name="Roberts W.R."/>
            <person name="Alverson A.J."/>
        </authorList>
    </citation>
    <scope>NUCLEOTIDE SEQUENCE [LARGE SCALE GENOMIC DNA]</scope>
    <source>
        <strain evidence="2 3">AJA228-03</strain>
    </source>
</reference>
<dbReference type="EMBL" id="JALLPB020000049">
    <property type="protein sequence ID" value="KAL3822972.1"/>
    <property type="molecule type" value="Genomic_DNA"/>
</dbReference>
<name>A0ABD3SEV1_9STRA</name>
<gene>
    <name evidence="2" type="ORF">ACHAXA_008112</name>
</gene>
<dbReference type="Proteomes" id="UP001530377">
    <property type="component" value="Unassembled WGS sequence"/>
</dbReference>
<feature type="domain" description="SET" evidence="1">
    <location>
        <begin position="144"/>
        <end position="263"/>
    </location>
</feature>
<organism evidence="2 3">
    <name type="scientific">Cyclostephanos tholiformis</name>
    <dbReference type="NCBI Taxonomy" id="382380"/>
    <lineage>
        <taxon>Eukaryota</taxon>
        <taxon>Sar</taxon>
        <taxon>Stramenopiles</taxon>
        <taxon>Ochrophyta</taxon>
        <taxon>Bacillariophyta</taxon>
        <taxon>Coscinodiscophyceae</taxon>
        <taxon>Thalassiosirophycidae</taxon>
        <taxon>Stephanodiscales</taxon>
        <taxon>Stephanodiscaceae</taxon>
        <taxon>Cyclostephanos</taxon>
    </lineage>
</organism>